<comment type="caution">
    <text evidence="9">The sequence shown here is derived from an EMBL/GenBank/DDBJ whole genome shotgun (WGS) entry which is preliminary data.</text>
</comment>
<evidence type="ECO:0000256" key="7">
    <source>
        <dbReference type="SAM" id="Phobius"/>
    </source>
</evidence>
<keyword evidence="7" id="KW-0812">Transmembrane</keyword>
<dbReference type="PANTHER" id="PTHR34978:SF3">
    <property type="entry name" value="SLR0241 PROTEIN"/>
    <property type="match status" value="1"/>
</dbReference>
<keyword evidence="2" id="KW-0479">Metal-binding</keyword>
<evidence type="ECO:0000313" key="9">
    <source>
        <dbReference type="EMBL" id="GAA0256046.1"/>
    </source>
</evidence>
<dbReference type="EMBL" id="BAAABU010000024">
    <property type="protein sequence ID" value="GAA0256046.1"/>
    <property type="molecule type" value="Genomic_DNA"/>
</dbReference>
<evidence type="ECO:0000256" key="1">
    <source>
        <dbReference type="ARBA" id="ARBA00022670"/>
    </source>
</evidence>
<proteinExistence type="inferred from homology"/>
<dbReference type="InterPro" id="IPR001915">
    <property type="entry name" value="Peptidase_M48"/>
</dbReference>
<keyword evidence="4 6" id="KW-0862">Zinc</keyword>
<feature type="transmembrane region" description="Helical" evidence="7">
    <location>
        <begin position="6"/>
        <end position="22"/>
    </location>
</feature>
<feature type="transmembrane region" description="Helical" evidence="7">
    <location>
        <begin position="282"/>
        <end position="307"/>
    </location>
</feature>
<accession>A0ABP3EBT7</accession>
<evidence type="ECO:0000313" key="10">
    <source>
        <dbReference type="Proteomes" id="UP001500416"/>
    </source>
</evidence>
<reference evidence="10" key="1">
    <citation type="journal article" date="2019" name="Int. J. Syst. Evol. Microbiol.">
        <title>The Global Catalogue of Microorganisms (GCM) 10K type strain sequencing project: providing services to taxonomists for standard genome sequencing and annotation.</title>
        <authorList>
            <consortium name="The Broad Institute Genomics Platform"/>
            <consortium name="The Broad Institute Genome Sequencing Center for Infectious Disease"/>
            <person name="Wu L."/>
            <person name="Ma J."/>
        </authorList>
    </citation>
    <scope>NUCLEOTIDE SEQUENCE [LARGE SCALE GENOMIC DNA]</scope>
    <source>
        <strain evidence="10">JCM 3380</strain>
    </source>
</reference>
<keyword evidence="1 6" id="KW-0645">Protease</keyword>
<dbReference type="PANTHER" id="PTHR34978">
    <property type="entry name" value="POSSIBLE SENSOR-TRANSDUCER PROTEIN BLAR"/>
    <property type="match status" value="1"/>
</dbReference>
<dbReference type="Proteomes" id="UP001500416">
    <property type="component" value="Unassembled WGS sequence"/>
</dbReference>
<name>A0ABP3EBT7_9PSEU</name>
<organism evidence="9 10">
    <name type="scientific">Saccharothrix mutabilis subsp. mutabilis</name>
    <dbReference type="NCBI Taxonomy" id="66855"/>
    <lineage>
        <taxon>Bacteria</taxon>
        <taxon>Bacillati</taxon>
        <taxon>Actinomycetota</taxon>
        <taxon>Actinomycetes</taxon>
        <taxon>Pseudonocardiales</taxon>
        <taxon>Pseudonocardiaceae</taxon>
        <taxon>Saccharothrix</taxon>
    </lineage>
</organism>
<evidence type="ECO:0000256" key="5">
    <source>
        <dbReference type="ARBA" id="ARBA00023049"/>
    </source>
</evidence>
<evidence type="ECO:0000256" key="6">
    <source>
        <dbReference type="RuleBase" id="RU003983"/>
    </source>
</evidence>
<evidence type="ECO:0000256" key="2">
    <source>
        <dbReference type="ARBA" id="ARBA00022723"/>
    </source>
</evidence>
<dbReference type="InterPro" id="IPR052173">
    <property type="entry name" value="Beta-lactam_resp_regulator"/>
</dbReference>
<sequence>MTVAAALLLTAALIGLLAPRLLRKLAARDIDPVVSIAAWLASAVGVVVTATLAVALLLIPDHGTHTLRLLHDCWSTLDHGMTPDHEETGGLLGLALLAALLTRLAITSVRAARRRARTRREHLAALHVAARREPGSPSTLWLDHDVPLAFSFAGTPGVVVATEGLHRHLTDDQVTAVLAHERAHLRGRHHLLIAVSEAIATMLPFLPLFRQVPTAVRALVELAADAVAARTCGVDVVRAALVRVSQHGSPGSALAMGRDAVEVRLHRLTLPSRDRSRALNRLTCAATCAAAVTLPVVGAFAGLLALVSLDCL</sequence>
<feature type="transmembrane region" description="Helical" evidence="7">
    <location>
        <begin position="91"/>
        <end position="112"/>
    </location>
</feature>
<evidence type="ECO:0000259" key="8">
    <source>
        <dbReference type="Pfam" id="PF01435"/>
    </source>
</evidence>
<evidence type="ECO:0000256" key="4">
    <source>
        <dbReference type="ARBA" id="ARBA00022833"/>
    </source>
</evidence>
<feature type="domain" description="Peptidase M48" evidence="8">
    <location>
        <begin position="139"/>
        <end position="206"/>
    </location>
</feature>
<dbReference type="Gene3D" id="3.30.2010.10">
    <property type="entry name" value="Metalloproteases ('zincins'), catalytic domain"/>
    <property type="match status" value="1"/>
</dbReference>
<evidence type="ECO:0000256" key="3">
    <source>
        <dbReference type="ARBA" id="ARBA00022801"/>
    </source>
</evidence>
<feature type="transmembrane region" description="Helical" evidence="7">
    <location>
        <begin position="34"/>
        <end position="59"/>
    </location>
</feature>
<keyword evidence="7" id="KW-0472">Membrane</keyword>
<dbReference type="RefSeq" id="WP_343938384.1">
    <property type="nucleotide sequence ID" value="NZ_BAAABU010000024.1"/>
</dbReference>
<keyword evidence="7" id="KW-1133">Transmembrane helix</keyword>
<comment type="cofactor">
    <cofactor evidence="6">
        <name>Zn(2+)</name>
        <dbReference type="ChEBI" id="CHEBI:29105"/>
    </cofactor>
    <text evidence="6">Binds 1 zinc ion per subunit.</text>
</comment>
<keyword evidence="10" id="KW-1185">Reference proteome</keyword>
<keyword evidence="3 6" id="KW-0378">Hydrolase</keyword>
<dbReference type="Pfam" id="PF01435">
    <property type="entry name" value="Peptidase_M48"/>
    <property type="match status" value="1"/>
</dbReference>
<gene>
    <name evidence="9" type="ORF">GCM10010492_66140</name>
</gene>
<keyword evidence="5 6" id="KW-0482">Metalloprotease</keyword>
<protein>
    <submittedName>
        <fullName evidence="9">M56 family metallopeptidase</fullName>
    </submittedName>
</protein>
<comment type="similarity">
    <text evidence="6">Belongs to the peptidase M48 family.</text>
</comment>
<dbReference type="CDD" id="cd07326">
    <property type="entry name" value="M56_BlaR1_MecR1_like"/>
    <property type="match status" value="1"/>
</dbReference>